<feature type="transmembrane region" description="Helical" evidence="13">
    <location>
        <begin position="195"/>
        <end position="216"/>
    </location>
</feature>
<evidence type="ECO:0000256" key="8">
    <source>
        <dbReference type="ARBA" id="ARBA00023136"/>
    </source>
</evidence>
<evidence type="ECO:0000256" key="3">
    <source>
        <dbReference type="ARBA" id="ARBA00022606"/>
    </source>
</evidence>
<dbReference type="SUPFAM" id="SSF81321">
    <property type="entry name" value="Family A G protein-coupled receptor-like"/>
    <property type="match status" value="1"/>
</dbReference>
<keyword evidence="7" id="KW-0297">G-protein coupled receptor</keyword>
<dbReference type="Ensembl" id="ENSAMXT00000049175.1">
    <property type="protein sequence ID" value="ENSAMXP00000036455.1"/>
    <property type="gene ID" value="ENSAMXG00000030862.1"/>
</dbReference>
<accession>A0A3B1J3N2</accession>
<dbReference type="InterPro" id="IPR017452">
    <property type="entry name" value="GPCR_Rhodpsn_7TM"/>
</dbReference>
<dbReference type="PANTHER" id="PTHR26451">
    <property type="entry name" value="G_PROTEIN_RECEP_F1_2 DOMAIN-CONTAINING PROTEIN"/>
    <property type="match status" value="1"/>
</dbReference>
<dbReference type="Proteomes" id="UP000018467">
    <property type="component" value="Unassembled WGS sequence"/>
</dbReference>
<comment type="subcellular location">
    <subcellularLocation>
        <location evidence="1">Cell membrane</location>
        <topology evidence="1">Multi-pass membrane protein</topology>
    </subcellularLocation>
</comment>
<evidence type="ECO:0000256" key="12">
    <source>
        <dbReference type="ARBA" id="ARBA00023224"/>
    </source>
</evidence>
<dbReference type="InterPro" id="IPR000276">
    <property type="entry name" value="GPCR_Rhodpsn"/>
</dbReference>
<name>A0A3B1J3N2_ASTMX</name>
<evidence type="ECO:0000256" key="7">
    <source>
        <dbReference type="ARBA" id="ARBA00023040"/>
    </source>
</evidence>
<organism evidence="15 16">
    <name type="scientific">Astyanax mexicanus</name>
    <name type="common">Blind cave fish</name>
    <name type="synonym">Astyanax fasciatus mexicanus</name>
    <dbReference type="NCBI Taxonomy" id="7994"/>
    <lineage>
        <taxon>Eukaryota</taxon>
        <taxon>Metazoa</taxon>
        <taxon>Chordata</taxon>
        <taxon>Craniata</taxon>
        <taxon>Vertebrata</taxon>
        <taxon>Euteleostomi</taxon>
        <taxon>Actinopterygii</taxon>
        <taxon>Neopterygii</taxon>
        <taxon>Teleostei</taxon>
        <taxon>Ostariophysi</taxon>
        <taxon>Characiformes</taxon>
        <taxon>Characoidei</taxon>
        <taxon>Acestrorhamphidae</taxon>
        <taxon>Acestrorhamphinae</taxon>
        <taxon>Astyanax</taxon>
    </lineage>
</organism>
<evidence type="ECO:0000256" key="10">
    <source>
        <dbReference type="ARBA" id="ARBA00023170"/>
    </source>
</evidence>
<evidence type="ECO:0000256" key="9">
    <source>
        <dbReference type="ARBA" id="ARBA00023157"/>
    </source>
</evidence>
<dbReference type="GO" id="GO:0004930">
    <property type="term" value="F:G protein-coupled receptor activity"/>
    <property type="evidence" value="ECO:0007669"/>
    <property type="project" value="UniProtKB-KW"/>
</dbReference>
<evidence type="ECO:0000256" key="1">
    <source>
        <dbReference type="ARBA" id="ARBA00004651"/>
    </source>
</evidence>
<keyword evidence="9" id="KW-1015">Disulfide bond</keyword>
<reference evidence="15" key="3">
    <citation type="submission" date="2025-08" db="UniProtKB">
        <authorList>
            <consortium name="Ensembl"/>
        </authorList>
    </citation>
    <scope>IDENTIFICATION</scope>
</reference>
<proteinExistence type="predicted"/>
<feature type="transmembrane region" description="Helical" evidence="13">
    <location>
        <begin position="140"/>
        <end position="161"/>
    </location>
</feature>
<dbReference type="AlphaFoldDB" id="A0A3B1J3N2"/>
<dbReference type="Bgee" id="ENSAMXG00000030862">
    <property type="expression patterns" value="Expressed in olfactory epithelium"/>
</dbReference>
<feature type="domain" description="G-protein coupled receptors family 1 profile" evidence="14">
    <location>
        <begin position="40"/>
        <end position="288"/>
    </location>
</feature>
<keyword evidence="4 13" id="KW-0812">Transmembrane</keyword>
<keyword evidence="2" id="KW-1003">Cell membrane</keyword>
<dbReference type="InterPro" id="IPR052921">
    <property type="entry name" value="GPCR1_Superfamily_Member"/>
</dbReference>
<dbReference type="InParanoid" id="A0A3B1J3N2"/>
<keyword evidence="16" id="KW-1185">Reference proteome</keyword>
<evidence type="ECO:0000256" key="11">
    <source>
        <dbReference type="ARBA" id="ARBA00023180"/>
    </source>
</evidence>
<reference evidence="16" key="2">
    <citation type="journal article" date="2014" name="Nat. Commun.">
        <title>The cavefish genome reveals candidate genes for eye loss.</title>
        <authorList>
            <person name="McGaugh S.E."/>
            <person name="Gross J.B."/>
            <person name="Aken B."/>
            <person name="Blin M."/>
            <person name="Borowsky R."/>
            <person name="Chalopin D."/>
            <person name="Hinaux H."/>
            <person name="Jeffery W.R."/>
            <person name="Keene A."/>
            <person name="Ma L."/>
            <person name="Minx P."/>
            <person name="Murphy D."/>
            <person name="O'Quin K.E."/>
            <person name="Retaux S."/>
            <person name="Rohner N."/>
            <person name="Searle S.M."/>
            <person name="Stahl B.A."/>
            <person name="Tabin C."/>
            <person name="Volff J.N."/>
            <person name="Yoshizawa M."/>
            <person name="Warren W.C."/>
        </authorList>
    </citation>
    <scope>NUCLEOTIDE SEQUENCE [LARGE SCALE GENOMIC DNA]</scope>
    <source>
        <strain evidence="16">female</strain>
    </source>
</reference>
<evidence type="ECO:0000313" key="16">
    <source>
        <dbReference type="Proteomes" id="UP000018467"/>
    </source>
</evidence>
<dbReference type="STRING" id="7994.ENSAMXP00000036455"/>
<dbReference type="PANTHER" id="PTHR26451:SF871">
    <property type="entry name" value="ODORANT RECEPTOR-RELATED"/>
    <property type="match status" value="1"/>
</dbReference>
<dbReference type="PROSITE" id="PS50262">
    <property type="entry name" value="G_PROTEIN_RECEP_F1_2"/>
    <property type="match status" value="1"/>
</dbReference>
<dbReference type="InterPro" id="IPR000725">
    <property type="entry name" value="Olfact_rcpt"/>
</dbReference>
<keyword evidence="8 13" id="KW-0472">Membrane</keyword>
<reference evidence="15" key="4">
    <citation type="submission" date="2025-09" db="UniProtKB">
        <authorList>
            <consortium name="Ensembl"/>
        </authorList>
    </citation>
    <scope>IDENTIFICATION</scope>
</reference>
<evidence type="ECO:0000256" key="4">
    <source>
        <dbReference type="ARBA" id="ARBA00022692"/>
    </source>
</evidence>
<evidence type="ECO:0000313" key="15">
    <source>
        <dbReference type="Ensembl" id="ENSAMXP00000036455.1"/>
    </source>
</evidence>
<dbReference type="PRINTS" id="PR00245">
    <property type="entry name" value="OLFACTORYR"/>
</dbReference>
<reference evidence="16" key="1">
    <citation type="submission" date="2013-03" db="EMBL/GenBank/DDBJ databases">
        <authorList>
            <person name="Jeffery W."/>
            <person name="Warren W."/>
            <person name="Wilson R.K."/>
        </authorList>
    </citation>
    <scope>NUCLEOTIDE SEQUENCE</scope>
    <source>
        <strain evidence="16">female</strain>
    </source>
</reference>
<dbReference type="GeneTree" id="ENSGT00950000183023"/>
<feature type="transmembrane region" description="Helical" evidence="13">
    <location>
        <begin position="25"/>
        <end position="46"/>
    </location>
</feature>
<keyword evidence="6 13" id="KW-1133">Transmembrane helix</keyword>
<feature type="transmembrane region" description="Helical" evidence="13">
    <location>
        <begin position="271"/>
        <end position="290"/>
    </location>
</feature>
<dbReference type="GO" id="GO:0005549">
    <property type="term" value="F:odorant binding"/>
    <property type="evidence" value="ECO:0007669"/>
    <property type="project" value="TreeGrafter"/>
</dbReference>
<keyword evidence="5" id="KW-0552">Olfaction</keyword>
<sequence length="313" mass="36119">MMENSSGEFLFVLHGLNDTRTNKQIYFAFGLLIYIFTFFVNFTLALTIILDKVLHEPMYLFICNLYVNGICGASAFYPKILADLLSDSNVVSYTGCVAQTFIIYWYTFCEFLCLTIMAYDRYAAICRPLEYHSIMTNQKVLKLLLFTWLFSLLETSVGAMLTVRLPLCGRDIDKIYCSNWEIVKLACTSVIVNNVYGYILIIVHVSQAAFIIISYIRIIRASLQSKAQRTKFMQTCLPHLITLINFTLSIVFDVMYARYGQSQQMQALRNILGMEFLVVPPLLNPIIYGIKITQIRHRFKQVYSHVRKAVKHN</sequence>
<keyword evidence="10" id="KW-0675">Receptor</keyword>
<evidence type="ECO:0000256" key="6">
    <source>
        <dbReference type="ARBA" id="ARBA00022989"/>
    </source>
</evidence>
<feature type="transmembrane region" description="Helical" evidence="13">
    <location>
        <begin position="237"/>
        <end position="259"/>
    </location>
</feature>
<feature type="transmembrane region" description="Helical" evidence="13">
    <location>
        <begin position="58"/>
        <end position="77"/>
    </location>
</feature>
<evidence type="ECO:0000256" key="5">
    <source>
        <dbReference type="ARBA" id="ARBA00022725"/>
    </source>
</evidence>
<keyword evidence="12" id="KW-0807">Transducer</keyword>
<evidence type="ECO:0000259" key="14">
    <source>
        <dbReference type="PROSITE" id="PS50262"/>
    </source>
</evidence>
<dbReference type="Gene3D" id="1.20.1070.10">
    <property type="entry name" value="Rhodopsin 7-helix transmembrane proteins"/>
    <property type="match status" value="1"/>
</dbReference>
<dbReference type="FunFam" id="1.20.1070.10:FF:000024">
    <property type="entry name" value="Olfactory receptor"/>
    <property type="match status" value="1"/>
</dbReference>
<dbReference type="GO" id="GO:0005886">
    <property type="term" value="C:plasma membrane"/>
    <property type="evidence" value="ECO:0007669"/>
    <property type="project" value="UniProtKB-SubCell"/>
</dbReference>
<keyword evidence="3" id="KW-0716">Sensory transduction</keyword>
<feature type="transmembrane region" description="Helical" evidence="13">
    <location>
        <begin position="97"/>
        <end position="119"/>
    </location>
</feature>
<dbReference type="PROSITE" id="PS00237">
    <property type="entry name" value="G_PROTEIN_RECEP_F1_1"/>
    <property type="match status" value="1"/>
</dbReference>
<evidence type="ECO:0000256" key="2">
    <source>
        <dbReference type="ARBA" id="ARBA00022475"/>
    </source>
</evidence>
<dbReference type="Pfam" id="PF13853">
    <property type="entry name" value="7tm_4"/>
    <property type="match status" value="1"/>
</dbReference>
<keyword evidence="11" id="KW-0325">Glycoprotein</keyword>
<protein>
    <submittedName>
        <fullName evidence="15">Olfactory receptor 2G6-like</fullName>
    </submittedName>
</protein>
<evidence type="ECO:0000256" key="13">
    <source>
        <dbReference type="SAM" id="Phobius"/>
    </source>
</evidence>
<dbReference type="GO" id="GO:0004984">
    <property type="term" value="F:olfactory receptor activity"/>
    <property type="evidence" value="ECO:0007669"/>
    <property type="project" value="InterPro"/>
</dbReference>